<evidence type="ECO:0000256" key="5">
    <source>
        <dbReference type="ARBA" id="ARBA00022694"/>
    </source>
</evidence>
<evidence type="ECO:0000256" key="9">
    <source>
        <dbReference type="ARBA" id="ARBA00022842"/>
    </source>
</evidence>
<keyword evidence="5" id="KW-0819">tRNA processing</keyword>
<evidence type="ECO:0000256" key="6">
    <source>
        <dbReference type="ARBA" id="ARBA00022723"/>
    </source>
</evidence>
<dbReference type="SUPFAM" id="SSF52540">
    <property type="entry name" value="P-loop containing nucleoside triphosphate hydrolases"/>
    <property type="match status" value="1"/>
</dbReference>
<dbReference type="Gene3D" id="3.40.50.300">
    <property type="entry name" value="P-loop containing nucleotide triphosphate hydrolases"/>
    <property type="match status" value="1"/>
</dbReference>
<keyword evidence="8" id="KW-0067">ATP-binding</keyword>
<dbReference type="GO" id="GO:0005737">
    <property type="term" value="C:cytoplasm"/>
    <property type="evidence" value="ECO:0007669"/>
    <property type="project" value="UniProtKB-SubCell"/>
</dbReference>
<keyword evidence="6" id="KW-0479">Metal-binding</keyword>
<comment type="similarity">
    <text evidence="2">Belongs to the TsaE family.</text>
</comment>
<dbReference type="OrthoDB" id="9800307at2"/>
<dbReference type="GO" id="GO:0002949">
    <property type="term" value="P:tRNA threonylcarbamoyladenosine modification"/>
    <property type="evidence" value="ECO:0007669"/>
    <property type="project" value="InterPro"/>
</dbReference>
<dbReference type="GO" id="GO:0005524">
    <property type="term" value="F:ATP binding"/>
    <property type="evidence" value="ECO:0007669"/>
    <property type="project" value="UniProtKB-KW"/>
</dbReference>
<organism evidence="11 12">
    <name type="scientific">Crenothrix polyspora</name>
    <dbReference type="NCBI Taxonomy" id="360316"/>
    <lineage>
        <taxon>Bacteria</taxon>
        <taxon>Pseudomonadati</taxon>
        <taxon>Pseudomonadota</taxon>
        <taxon>Gammaproteobacteria</taxon>
        <taxon>Methylococcales</taxon>
        <taxon>Crenotrichaceae</taxon>
        <taxon>Crenothrix</taxon>
    </lineage>
</organism>
<dbReference type="PANTHER" id="PTHR33540">
    <property type="entry name" value="TRNA THREONYLCARBAMOYLADENOSINE BIOSYNTHESIS PROTEIN TSAE"/>
    <property type="match status" value="1"/>
</dbReference>
<reference evidence="12" key="1">
    <citation type="submission" date="2017-02" db="EMBL/GenBank/DDBJ databases">
        <authorList>
            <person name="Daims H."/>
        </authorList>
    </citation>
    <scope>NUCLEOTIDE SEQUENCE [LARGE SCALE GENOMIC DNA]</scope>
</reference>
<proteinExistence type="inferred from homology"/>
<evidence type="ECO:0000256" key="2">
    <source>
        <dbReference type="ARBA" id="ARBA00007599"/>
    </source>
</evidence>
<name>A0A1R4H8L8_9GAMM</name>
<dbReference type="PANTHER" id="PTHR33540:SF2">
    <property type="entry name" value="TRNA THREONYLCARBAMOYLADENOSINE BIOSYNTHESIS PROTEIN TSAE"/>
    <property type="match status" value="1"/>
</dbReference>
<evidence type="ECO:0000256" key="8">
    <source>
        <dbReference type="ARBA" id="ARBA00022840"/>
    </source>
</evidence>
<sequence length="140" mass="15776">MKSYLATSEDTEQFGAKLWQVLPPKALVFLQGDLGAGKTTLVRGFLRAGGFSGAIKSPTYTLVEEYSIGTQKIFHFDLYRLSEPEELEWIGINDYFDQNSLCFIEWPTKGAGFLPMPDYEISLMNHGSGRQIIMQTLKNL</sequence>
<dbReference type="NCBIfam" id="TIGR00150">
    <property type="entry name" value="T6A_YjeE"/>
    <property type="match status" value="1"/>
</dbReference>
<dbReference type="GO" id="GO:0046872">
    <property type="term" value="F:metal ion binding"/>
    <property type="evidence" value="ECO:0007669"/>
    <property type="project" value="UniProtKB-KW"/>
</dbReference>
<evidence type="ECO:0000313" key="12">
    <source>
        <dbReference type="Proteomes" id="UP000195442"/>
    </source>
</evidence>
<dbReference type="AlphaFoldDB" id="A0A1R4H8L8"/>
<gene>
    <name evidence="11" type="primary">yjeE</name>
    <name evidence="11" type="ORF">CRENPOLYSF2_2750011</name>
</gene>
<evidence type="ECO:0000256" key="10">
    <source>
        <dbReference type="ARBA" id="ARBA00032441"/>
    </source>
</evidence>
<dbReference type="RefSeq" id="WP_087147005.1">
    <property type="nucleotide sequence ID" value="NZ_FUKJ01000196.1"/>
</dbReference>
<keyword evidence="9" id="KW-0460">Magnesium</keyword>
<keyword evidence="4" id="KW-0963">Cytoplasm</keyword>
<dbReference type="Proteomes" id="UP000195442">
    <property type="component" value="Unassembled WGS sequence"/>
</dbReference>
<protein>
    <recommendedName>
        <fullName evidence="3">tRNA threonylcarbamoyladenosine biosynthesis protein TsaE</fullName>
    </recommendedName>
    <alternativeName>
        <fullName evidence="10">t(6)A37 threonylcarbamoyladenosine biosynthesis protein TsaE</fullName>
    </alternativeName>
</protein>
<keyword evidence="7" id="KW-0547">Nucleotide-binding</keyword>
<dbReference type="InterPro" id="IPR003442">
    <property type="entry name" value="T6A_TsaE"/>
</dbReference>
<evidence type="ECO:0000256" key="7">
    <source>
        <dbReference type="ARBA" id="ARBA00022741"/>
    </source>
</evidence>
<evidence type="ECO:0000313" key="11">
    <source>
        <dbReference type="EMBL" id="SJM92526.1"/>
    </source>
</evidence>
<dbReference type="InterPro" id="IPR027417">
    <property type="entry name" value="P-loop_NTPase"/>
</dbReference>
<keyword evidence="12" id="KW-1185">Reference proteome</keyword>
<dbReference type="Pfam" id="PF02367">
    <property type="entry name" value="TsaE"/>
    <property type="match status" value="1"/>
</dbReference>
<comment type="subcellular location">
    <subcellularLocation>
        <location evidence="1">Cytoplasm</location>
    </subcellularLocation>
</comment>
<evidence type="ECO:0000256" key="1">
    <source>
        <dbReference type="ARBA" id="ARBA00004496"/>
    </source>
</evidence>
<dbReference type="EMBL" id="FUKJ01000196">
    <property type="protein sequence ID" value="SJM92526.1"/>
    <property type="molecule type" value="Genomic_DNA"/>
</dbReference>
<evidence type="ECO:0000256" key="3">
    <source>
        <dbReference type="ARBA" id="ARBA00019010"/>
    </source>
</evidence>
<evidence type="ECO:0000256" key="4">
    <source>
        <dbReference type="ARBA" id="ARBA00022490"/>
    </source>
</evidence>
<accession>A0A1R4H8L8</accession>